<gene>
    <name evidence="9" type="ORF">A4V09_11280</name>
</gene>
<feature type="transmembrane region" description="Helical" evidence="8">
    <location>
        <begin position="60"/>
        <end position="76"/>
    </location>
</feature>
<dbReference type="KEGG" id="byl:A4V09_11280"/>
<proteinExistence type="predicted"/>
<evidence type="ECO:0000256" key="5">
    <source>
        <dbReference type="ARBA" id="ARBA00022801"/>
    </source>
</evidence>
<feature type="transmembrane region" description="Helical" evidence="8">
    <location>
        <begin position="171"/>
        <end position="188"/>
    </location>
</feature>
<feature type="transmembrane region" description="Helical" evidence="8">
    <location>
        <begin position="108"/>
        <end position="127"/>
    </location>
</feature>
<evidence type="ECO:0008006" key="11">
    <source>
        <dbReference type="Google" id="ProtNLM"/>
    </source>
</evidence>
<feature type="transmembrane region" description="Helical" evidence="8">
    <location>
        <begin position="83"/>
        <end position="102"/>
    </location>
</feature>
<accession>A0A1C7IBA3</accession>
<evidence type="ECO:0000313" key="10">
    <source>
        <dbReference type="Proteomes" id="UP000092574"/>
    </source>
</evidence>
<keyword evidence="2" id="KW-0673">Quorum sensing</keyword>
<keyword evidence="6 8" id="KW-1133">Transmembrane helix</keyword>
<feature type="transmembrane region" description="Helical" evidence="8">
    <location>
        <begin position="148"/>
        <end position="165"/>
    </location>
</feature>
<dbReference type="GO" id="GO:0006508">
    <property type="term" value="P:proteolysis"/>
    <property type="evidence" value="ECO:0007669"/>
    <property type="project" value="UniProtKB-KW"/>
</dbReference>
<dbReference type="Proteomes" id="UP000092574">
    <property type="component" value="Chromosome"/>
</dbReference>
<reference evidence="9" key="1">
    <citation type="submission" date="2017-04" db="EMBL/GenBank/DDBJ databases">
        <title>Complete Genome Sequences of Twelve Strains of a Stable Defined Moderately Diverse Mouse Microbiota 2 (sDMDMm2).</title>
        <authorList>
            <person name="Uchimura Y."/>
            <person name="Wyss M."/>
            <person name="Brugiroux S."/>
            <person name="Limenitakis J.P."/>
            <person name="Stecher B."/>
            <person name="McCoy K.D."/>
            <person name="Macpherson A.J."/>
        </authorList>
    </citation>
    <scope>NUCLEOTIDE SEQUENCE</scope>
    <source>
        <strain evidence="9">YL58</strain>
    </source>
</reference>
<keyword evidence="3" id="KW-0645">Protease</keyword>
<dbReference type="GO" id="GO:0016020">
    <property type="term" value="C:membrane"/>
    <property type="evidence" value="ECO:0007669"/>
    <property type="project" value="InterPro"/>
</dbReference>
<evidence type="ECO:0000256" key="6">
    <source>
        <dbReference type="ARBA" id="ARBA00022989"/>
    </source>
</evidence>
<keyword evidence="4 8" id="KW-0812">Transmembrane</keyword>
<keyword evidence="7 8" id="KW-0472">Membrane</keyword>
<dbReference type="Pfam" id="PF04647">
    <property type="entry name" value="AgrB"/>
    <property type="match status" value="1"/>
</dbReference>
<dbReference type="STRING" id="1796616.A4V09_11280"/>
<dbReference type="SMART" id="SM00793">
    <property type="entry name" value="AgrB"/>
    <property type="match status" value="1"/>
</dbReference>
<organism evidence="9 10">
    <name type="scientific">Blautia pseudococcoides</name>
    <dbReference type="NCBI Taxonomy" id="1796616"/>
    <lineage>
        <taxon>Bacteria</taxon>
        <taxon>Bacillati</taxon>
        <taxon>Bacillota</taxon>
        <taxon>Clostridia</taxon>
        <taxon>Lachnospirales</taxon>
        <taxon>Lachnospiraceae</taxon>
        <taxon>Blautia</taxon>
    </lineage>
</organism>
<protein>
    <recommendedName>
        <fullName evidence="11">Accessory gene regulator B</fullName>
    </recommendedName>
</protein>
<keyword evidence="10" id="KW-1185">Reference proteome</keyword>
<evidence type="ECO:0000256" key="1">
    <source>
        <dbReference type="ARBA" id="ARBA00022475"/>
    </source>
</evidence>
<evidence type="ECO:0000256" key="3">
    <source>
        <dbReference type="ARBA" id="ARBA00022670"/>
    </source>
</evidence>
<dbReference type="GO" id="GO:0009372">
    <property type="term" value="P:quorum sensing"/>
    <property type="evidence" value="ECO:0007669"/>
    <property type="project" value="UniProtKB-KW"/>
</dbReference>
<evidence type="ECO:0000256" key="7">
    <source>
        <dbReference type="ARBA" id="ARBA00023136"/>
    </source>
</evidence>
<dbReference type="InterPro" id="IPR006741">
    <property type="entry name" value="AgrB"/>
</dbReference>
<sequence>MRYIMLELISFYSTKFLASKLNISEDAFSIYKYGFTLLYSMVFSAISICTLSFILFDSPIYAIIFIFVFVSIRIYSGGFHAKTYLSCFILNNLFFLIIMYVALSMRDFYFLFPIFSLFSSFYIYRNTPVSNSFHPISQSKVVIYQRKTKFILIIVLIITMTLYFVQSQLSLIMSLTTFLVALLMIIVNKREI</sequence>
<keyword evidence="5" id="KW-0378">Hydrolase</keyword>
<dbReference type="EMBL" id="CP015405">
    <property type="protein sequence ID" value="ANU76298.2"/>
    <property type="molecule type" value="Genomic_DNA"/>
</dbReference>
<evidence type="ECO:0000313" key="9">
    <source>
        <dbReference type="EMBL" id="ANU76298.2"/>
    </source>
</evidence>
<dbReference type="AlphaFoldDB" id="A0A1C7IBA3"/>
<evidence type="ECO:0000256" key="2">
    <source>
        <dbReference type="ARBA" id="ARBA00022654"/>
    </source>
</evidence>
<dbReference type="GO" id="GO:0008233">
    <property type="term" value="F:peptidase activity"/>
    <property type="evidence" value="ECO:0007669"/>
    <property type="project" value="UniProtKB-KW"/>
</dbReference>
<keyword evidence="1" id="KW-1003">Cell membrane</keyword>
<feature type="transmembrane region" description="Helical" evidence="8">
    <location>
        <begin position="30"/>
        <end position="54"/>
    </location>
</feature>
<evidence type="ECO:0000256" key="4">
    <source>
        <dbReference type="ARBA" id="ARBA00022692"/>
    </source>
</evidence>
<name>A0A1C7IBA3_9FIRM</name>
<evidence type="ECO:0000256" key="8">
    <source>
        <dbReference type="SAM" id="Phobius"/>
    </source>
</evidence>